<dbReference type="FunFam" id="2.20.110.10:FF:000002">
    <property type="entry name" value="Phosphatidylinositol 4-phosphate 5-kinase 8"/>
    <property type="match status" value="1"/>
</dbReference>
<dbReference type="PANTHER" id="PTHR43215:SF14">
    <property type="entry name" value="RADIAL SPOKE HEAD 1 HOMOLOG"/>
    <property type="match status" value="1"/>
</dbReference>
<dbReference type="PANTHER" id="PTHR43215">
    <property type="entry name" value="RADIAL SPOKE HEAD 1 HOMOLOG"/>
    <property type="match status" value="1"/>
</dbReference>
<dbReference type="OrthoDB" id="270720at2759"/>
<evidence type="ECO:0000313" key="4">
    <source>
        <dbReference type="EMBL" id="VFT95588.1"/>
    </source>
</evidence>
<feature type="compositionally biased region" description="Polar residues" evidence="2">
    <location>
        <begin position="13"/>
        <end position="40"/>
    </location>
</feature>
<gene>
    <name evidence="4" type="primary">Aste57867_18854</name>
    <name evidence="3" type="ORF">As57867_018790</name>
    <name evidence="4" type="ORF">ASTE57867_18854</name>
</gene>
<accession>A0A485LC15</accession>
<dbReference type="EMBL" id="CAADRA010006436">
    <property type="protein sequence ID" value="VFT95588.1"/>
    <property type="molecule type" value="Genomic_DNA"/>
</dbReference>
<name>A0A485LC15_9STRA</name>
<dbReference type="SMART" id="SM00698">
    <property type="entry name" value="MORN"/>
    <property type="match status" value="9"/>
</dbReference>
<dbReference type="Proteomes" id="UP000332933">
    <property type="component" value="Unassembled WGS sequence"/>
</dbReference>
<feature type="region of interest" description="Disordered" evidence="2">
    <location>
        <begin position="1"/>
        <end position="46"/>
    </location>
</feature>
<evidence type="ECO:0000256" key="1">
    <source>
        <dbReference type="ARBA" id="ARBA00022737"/>
    </source>
</evidence>
<proteinExistence type="predicted"/>
<evidence type="ECO:0000313" key="3">
    <source>
        <dbReference type="EMBL" id="KAF0689743.1"/>
    </source>
</evidence>
<dbReference type="EMBL" id="VJMH01006415">
    <property type="protein sequence ID" value="KAF0689743.1"/>
    <property type="molecule type" value="Genomic_DNA"/>
</dbReference>
<keyword evidence="1" id="KW-0677">Repeat</keyword>
<reference evidence="4 5" key="1">
    <citation type="submission" date="2019-03" db="EMBL/GenBank/DDBJ databases">
        <authorList>
            <person name="Gaulin E."/>
            <person name="Dumas B."/>
        </authorList>
    </citation>
    <scope>NUCLEOTIDE SEQUENCE [LARGE SCALE GENOMIC DNA]</scope>
    <source>
        <strain evidence="4">CBS 568.67</strain>
    </source>
</reference>
<evidence type="ECO:0000313" key="5">
    <source>
        <dbReference type="Proteomes" id="UP000332933"/>
    </source>
</evidence>
<dbReference type="Pfam" id="PF02493">
    <property type="entry name" value="MORN"/>
    <property type="match status" value="11"/>
</dbReference>
<dbReference type="GO" id="GO:0005829">
    <property type="term" value="C:cytosol"/>
    <property type="evidence" value="ECO:0007669"/>
    <property type="project" value="TreeGrafter"/>
</dbReference>
<dbReference type="SUPFAM" id="SSF82185">
    <property type="entry name" value="Histone H3 K4-specific methyltransferase SET7/9 N-terminal domain"/>
    <property type="match status" value="3"/>
</dbReference>
<dbReference type="Gene3D" id="2.20.110.10">
    <property type="entry name" value="Histone H3 K4-specific methyltransferase SET7/9 N-terminal domain"/>
    <property type="match status" value="4"/>
</dbReference>
<evidence type="ECO:0000256" key="2">
    <source>
        <dbReference type="SAM" id="MobiDB-lite"/>
    </source>
</evidence>
<dbReference type="AlphaFoldDB" id="A0A485LC15"/>
<protein>
    <submittedName>
        <fullName evidence="4">Aste57867_18854 protein</fullName>
    </submittedName>
</protein>
<organism evidence="4 5">
    <name type="scientific">Aphanomyces stellatus</name>
    <dbReference type="NCBI Taxonomy" id="120398"/>
    <lineage>
        <taxon>Eukaryota</taxon>
        <taxon>Sar</taxon>
        <taxon>Stramenopiles</taxon>
        <taxon>Oomycota</taxon>
        <taxon>Saprolegniomycetes</taxon>
        <taxon>Saprolegniales</taxon>
        <taxon>Verrucalvaceae</taxon>
        <taxon>Aphanomyces</taxon>
    </lineage>
</organism>
<dbReference type="InterPro" id="IPR003409">
    <property type="entry name" value="MORN"/>
</dbReference>
<sequence>MVKRRQVAAATPSPVSTAQCDEGTNQKTSMRRSSSSTNDVSQKKTQKQCTRLLTCQTVKKGIFTLTYDDGSKYVGEVQDHGTQKHRHGKGVFQTKHGDVMDGQWKDDRFHGFGTRDFAQTRDRHEGMYYKDKRHGRGTYLWTNGDKYVGEFYNGRMHGAGIFLSANGDVFEGTWAKGVVVHGTKTLANGDTIQGVDGASAWVDGLLTGDGIKRFRNGDTYHGHFDANVLSGYGVYCWTHGDVYHGLWQCNQMHGIGRFDAAATSASSRDVYYGEFVKGQYHGQGRLEYASGAVYEGTFERHLRHGRGVYRWVDGDMYEGTWSKNLPSGMGFHVCEAFTYHGAWQDGWPHGVGLFRPRDDEAAASTSIRRHTFEYGRTQDDHALVLDQLCIV</sequence>
<keyword evidence="5" id="KW-1185">Reference proteome</keyword>
<reference evidence="3" key="2">
    <citation type="submission" date="2019-06" db="EMBL/GenBank/DDBJ databases">
        <title>Genomics analysis of Aphanomyces spp. identifies a new class of oomycete effector associated with host adaptation.</title>
        <authorList>
            <person name="Gaulin E."/>
        </authorList>
    </citation>
    <scope>NUCLEOTIDE SEQUENCE</scope>
    <source>
        <strain evidence="3">CBS 578.67</strain>
    </source>
</reference>